<feature type="compositionally biased region" description="Low complexity" evidence="1">
    <location>
        <begin position="36"/>
        <end position="56"/>
    </location>
</feature>
<name>A0A1C3KFZ7_PLAMA</name>
<dbReference type="GO" id="GO:0070286">
    <property type="term" value="P:axonemal dynein complex assembly"/>
    <property type="evidence" value="ECO:0007669"/>
    <property type="project" value="InterPro"/>
</dbReference>
<feature type="domain" description="Dynein regulatory complex protein 1 C-terminal" evidence="2">
    <location>
        <begin position="587"/>
        <end position="628"/>
    </location>
</feature>
<dbReference type="Proteomes" id="UP000219799">
    <property type="component" value="Chromosome 13"/>
</dbReference>
<accession>A0A1C3KFZ7</accession>
<feature type="region of interest" description="Disordered" evidence="1">
    <location>
        <begin position="24"/>
        <end position="56"/>
    </location>
</feature>
<dbReference type="AlphaFoldDB" id="A0A1C3KFZ7"/>
<dbReference type="InterPro" id="IPR039750">
    <property type="entry name" value="DRC1/DRC2"/>
</dbReference>
<dbReference type="PANTHER" id="PTHR21625:SF1">
    <property type="entry name" value="DYNEIN REGULATORY COMPLEX PROTEIN 1"/>
    <property type="match status" value="1"/>
</dbReference>
<dbReference type="InterPro" id="IPR029440">
    <property type="entry name" value="DRC1_C"/>
</dbReference>
<evidence type="ECO:0000313" key="3">
    <source>
        <dbReference type="EMBL" id="SBT72572.1"/>
    </source>
</evidence>
<evidence type="ECO:0000313" key="4">
    <source>
        <dbReference type="Proteomes" id="UP000219799"/>
    </source>
</evidence>
<dbReference type="VEuPathDB" id="PlasmoDB:PmUG01_13054900"/>
<proteinExistence type="predicted"/>
<protein>
    <recommendedName>
        <fullName evidence="2">Dynein regulatory complex protein 1 C-terminal domain-containing protein</fullName>
    </recommendedName>
</protein>
<organism evidence="3 4">
    <name type="scientific">Plasmodium malariae</name>
    <dbReference type="NCBI Taxonomy" id="5858"/>
    <lineage>
        <taxon>Eukaryota</taxon>
        <taxon>Sar</taxon>
        <taxon>Alveolata</taxon>
        <taxon>Apicomplexa</taxon>
        <taxon>Aconoidasida</taxon>
        <taxon>Haemosporida</taxon>
        <taxon>Plasmodiidae</taxon>
        <taxon>Plasmodium</taxon>
        <taxon>Plasmodium (Plasmodium)</taxon>
    </lineage>
</organism>
<dbReference type="Pfam" id="PF14775">
    <property type="entry name" value="NYD-SP28_assoc"/>
    <property type="match status" value="1"/>
</dbReference>
<evidence type="ECO:0000256" key="1">
    <source>
        <dbReference type="SAM" id="MobiDB-lite"/>
    </source>
</evidence>
<dbReference type="GO" id="GO:0005858">
    <property type="term" value="C:axonemal dynein complex"/>
    <property type="evidence" value="ECO:0007669"/>
    <property type="project" value="InterPro"/>
</dbReference>
<dbReference type="EMBL" id="LT594501">
    <property type="protein sequence ID" value="SBT72572.1"/>
    <property type="molecule type" value="Genomic_DNA"/>
</dbReference>
<dbReference type="GO" id="GO:0003352">
    <property type="term" value="P:regulation of cilium movement"/>
    <property type="evidence" value="ECO:0007669"/>
    <property type="project" value="TreeGrafter"/>
</dbReference>
<evidence type="ECO:0000259" key="2">
    <source>
        <dbReference type="Pfam" id="PF14775"/>
    </source>
</evidence>
<dbReference type="GO" id="GO:0060285">
    <property type="term" value="P:cilium-dependent cell motility"/>
    <property type="evidence" value="ECO:0007669"/>
    <property type="project" value="TreeGrafter"/>
</dbReference>
<reference evidence="3 4" key="1">
    <citation type="submission" date="2016-06" db="EMBL/GenBank/DDBJ databases">
        <authorList>
            <consortium name="Pathogen Informatics"/>
        </authorList>
    </citation>
    <scope>NUCLEOTIDE SEQUENCE [LARGE SCALE GENOMIC DNA]</scope>
    <source>
        <strain evidence="3">PmlGA01</strain>
    </source>
</reference>
<dbReference type="PANTHER" id="PTHR21625">
    <property type="entry name" value="NYD-SP28 PROTEIN"/>
    <property type="match status" value="1"/>
</dbReference>
<gene>
    <name evidence="3" type="primary">PmlGA01_130048800</name>
    <name evidence="3" type="ORF">PMLGA01_130048800</name>
</gene>
<sequence>MDILLDTSKERRIENRRNRIRKKLNKQKEVLEESSNETANKNKNESNNNKELQNNDETNLIHNFQYKNSEHYLNYESLRNEIIQNLNEKKKDLLEDISTQVKTEEKPFLENIKKYVVGLEDDHFMIRSNENGENIEHLENISYSDFQNNIADVKVLAIKEKETYKKKIEKYFSLLKYKDEKIKKVCEINSKNVLSFISFMRNQMEGYKIYLEDILNRTRDELNLNRKNFLNTNKQILEDFMRMRNLNSTSFVDELEDHKILNEKIKENHEQNHLNLKMNNEILENNLNMNMEHLQDINRIIMEKEKNLYNKKLLQQKNDHNLKMINFYKLEINKLREALISVKTYYYNYKIKSKKNINELINQYERIKFQFIELQKRQKSYEQNFQKKYVKAWDLQKNEANKHIEKLINANQIIHEQIFLKEFHKTSYKHLIEENSNIVSAAVQDDEELKTDINIKQVTAHQIEQVKKLLLQECNFLFDGDLDDQQEKLKKILKYIGVNTQDDLELLTQLFYIEDKQENDDTHQNNKENEEISLSYNSEYTLDIIFKYYQEKEKENVCRITANKQKYKNRLNVSLKLILERKKQEKEYWHNLAHITPDDMIELWKTFLIFVEKYYHILKERATIIQNIFTEEKKIKENLNKINQMKESLEE</sequence>